<keyword evidence="3" id="KW-1185">Reference proteome</keyword>
<reference evidence="2 3" key="1">
    <citation type="submission" date="2020-06" db="EMBL/GenBank/DDBJ databases">
        <title>WGS assembly of Ceratodon purpureus strain R40.</title>
        <authorList>
            <person name="Carey S.B."/>
            <person name="Jenkins J."/>
            <person name="Shu S."/>
            <person name="Lovell J.T."/>
            <person name="Sreedasyam A."/>
            <person name="Maumus F."/>
            <person name="Tiley G.P."/>
            <person name="Fernandez-Pozo N."/>
            <person name="Barry K."/>
            <person name="Chen C."/>
            <person name="Wang M."/>
            <person name="Lipzen A."/>
            <person name="Daum C."/>
            <person name="Saski C.A."/>
            <person name="Payton A.C."/>
            <person name="Mcbreen J.C."/>
            <person name="Conrad R.E."/>
            <person name="Kollar L.M."/>
            <person name="Olsson S."/>
            <person name="Huttunen S."/>
            <person name="Landis J.B."/>
            <person name="Wickett N.J."/>
            <person name="Johnson M.G."/>
            <person name="Rensing S.A."/>
            <person name="Grimwood J."/>
            <person name="Schmutz J."/>
            <person name="Mcdaniel S.F."/>
        </authorList>
    </citation>
    <scope>NUCLEOTIDE SEQUENCE [LARGE SCALE GENOMIC DNA]</scope>
    <source>
        <strain evidence="2 3">R40</strain>
    </source>
</reference>
<keyword evidence="1" id="KW-0812">Transmembrane</keyword>
<organism evidence="2 3">
    <name type="scientific">Ceratodon purpureus</name>
    <name type="common">Fire moss</name>
    <name type="synonym">Dicranum purpureum</name>
    <dbReference type="NCBI Taxonomy" id="3225"/>
    <lineage>
        <taxon>Eukaryota</taxon>
        <taxon>Viridiplantae</taxon>
        <taxon>Streptophyta</taxon>
        <taxon>Embryophyta</taxon>
        <taxon>Bryophyta</taxon>
        <taxon>Bryophytina</taxon>
        <taxon>Bryopsida</taxon>
        <taxon>Dicranidae</taxon>
        <taxon>Pseudoditrichales</taxon>
        <taxon>Ditrichaceae</taxon>
        <taxon>Ceratodon</taxon>
    </lineage>
</organism>
<evidence type="ECO:0000313" key="2">
    <source>
        <dbReference type="EMBL" id="KAG0570264.1"/>
    </source>
</evidence>
<feature type="transmembrane region" description="Helical" evidence="1">
    <location>
        <begin position="160"/>
        <end position="183"/>
    </location>
</feature>
<protein>
    <submittedName>
        <fullName evidence="2">Uncharacterized protein</fullName>
    </submittedName>
</protein>
<dbReference type="OrthoDB" id="1922814at2759"/>
<keyword evidence="1" id="KW-0472">Membrane</keyword>
<feature type="transmembrane region" description="Helical" evidence="1">
    <location>
        <begin position="262"/>
        <end position="283"/>
    </location>
</feature>
<evidence type="ECO:0000313" key="3">
    <source>
        <dbReference type="Proteomes" id="UP000822688"/>
    </source>
</evidence>
<sequence length="550" mass="61308">MMASGASRLRGDARMRSFGFGAGVLALCLVCFVAQVQLVESRYGGSVRRLGEYGDDVSEWKFVHGRALLQATTSSSKNYRPLAPRDDRLDPLNNFNNYYAGYDIKSKHYWASVIFTGISGYAIAVAWLVLGLLLLLFACCKCMCGPRSHSKRPRSRAFYWTPRVIVFLLSGVAVGASVILLIAGRRFNSQVYNVEDVLIKAAQNATDNLHNVSSTLGSVKNIVQPYNQQMYVSLNSTETKLDSLAGVVNDKVFVNKKTYQKVFKIVEIVLIVVTSFNLLLITLGFASTFLKWRRFFYLIIFVTWIFIALTWFLFGFFFTVHHVADDTCLAFKEYLQDPRNTTLDDLLPCADLASSSTQYLQIREVMKSVITSATDNMLYYANGSTSLTGVCDPLGPAPDYHYTGICANDTLPIGELSNIVKPFVCNDTRSACLATYTFYVNQSTYDGIAAISKASQTTLDAFPVMEALTNCSLLKTPIDNLVQVRCGPAKVAINRIWICFAVLSSIMVLLICFWCLANRRNTEQRYITSITPQEGSFNAVAMTPYNVMQK</sequence>
<dbReference type="EMBL" id="CM026427">
    <property type="protein sequence ID" value="KAG0570264.1"/>
    <property type="molecule type" value="Genomic_DNA"/>
</dbReference>
<name>A0A8T0HI63_CERPU</name>
<evidence type="ECO:0000256" key="1">
    <source>
        <dbReference type="SAM" id="Phobius"/>
    </source>
</evidence>
<comment type="caution">
    <text evidence="2">The sequence shown here is derived from an EMBL/GenBank/DDBJ whole genome shotgun (WGS) entry which is preliminary data.</text>
</comment>
<feature type="transmembrane region" description="Helical" evidence="1">
    <location>
        <begin position="295"/>
        <end position="318"/>
    </location>
</feature>
<gene>
    <name evidence="2" type="ORF">KC19_6G149100</name>
</gene>
<keyword evidence="1" id="KW-1133">Transmembrane helix</keyword>
<dbReference type="GO" id="GO:0016020">
    <property type="term" value="C:membrane"/>
    <property type="evidence" value="ECO:0007669"/>
    <property type="project" value="TreeGrafter"/>
</dbReference>
<accession>A0A8T0HI63</accession>
<dbReference type="InterPro" id="IPR040283">
    <property type="entry name" value="DDB_G0292058-like"/>
</dbReference>
<feature type="transmembrane region" description="Helical" evidence="1">
    <location>
        <begin position="109"/>
        <end position="139"/>
    </location>
</feature>
<proteinExistence type="predicted"/>
<dbReference type="PANTHER" id="PTHR31414:SF18">
    <property type="entry name" value="TRANSMEMBRANE PROTEIN-RELATED"/>
    <property type="match status" value="1"/>
</dbReference>
<dbReference type="AlphaFoldDB" id="A0A8T0HI63"/>
<dbReference type="Proteomes" id="UP000822688">
    <property type="component" value="Chromosome 6"/>
</dbReference>
<dbReference type="PANTHER" id="PTHR31414">
    <property type="entry name" value="TRANSMEMBRANE PROTEIN DDB_G0292058"/>
    <property type="match status" value="1"/>
</dbReference>
<feature type="transmembrane region" description="Helical" evidence="1">
    <location>
        <begin position="495"/>
        <end position="517"/>
    </location>
</feature>